<evidence type="ECO:0000256" key="1">
    <source>
        <dbReference type="SAM" id="MobiDB-lite"/>
    </source>
</evidence>
<dbReference type="RefSeq" id="WP_160961475.1">
    <property type="nucleotide sequence ID" value="NZ_WVUD01000021.1"/>
</dbReference>
<proteinExistence type="predicted"/>
<comment type="caution">
    <text evidence="2">The sequence shown here is derived from an EMBL/GenBank/DDBJ whole genome shotgun (WGS) entry which is preliminary data.</text>
</comment>
<sequence length="391" mass="42769">MSWKKACLVYLIALVVTMLINIEKVSVWVDDRLADGPVSAGVRQVRRVRNLWRETELAASWRQLDCAMAPYFDETYKNNLACREEPASHAAEQALRERLDPNQPLLKPDEPVDADNLLAVLSPPRPSLADEGEAASPLPAVPAAKPSPANADLAGQSLTQGKAPAPHRVLVVGDSLAIGLSLSLRRSVAELDGVELIEEGKVSSGLANPKYYDWGKALRVFIDKYKPDVVVIMMGANDAKYINVNEKPRAPGSPNKTWPEVFSMRVEDFLSVLQEKNIRNYWIGLPIMGDAPYAKQVQIMNDIVMAECAKYKSSRYLDTWSLLADDQGGYATFLANEKGVKIKVRANDKVHFTVAGGDILAQSFLTALTRDVEIVPKKQAGAAAASPAAHP</sequence>
<dbReference type="SUPFAM" id="SSF52266">
    <property type="entry name" value="SGNH hydrolase"/>
    <property type="match status" value="1"/>
</dbReference>
<dbReference type="AlphaFoldDB" id="A0A7C9IT01"/>
<dbReference type="Pfam" id="PF04311">
    <property type="entry name" value="DUF459"/>
    <property type="match status" value="1"/>
</dbReference>
<keyword evidence="3" id="KW-1185">Reference proteome</keyword>
<dbReference type="OrthoDB" id="445620at2"/>
<feature type="region of interest" description="Disordered" evidence="1">
    <location>
        <begin position="122"/>
        <end position="152"/>
    </location>
</feature>
<dbReference type="Proteomes" id="UP000482487">
    <property type="component" value="Unassembled WGS sequence"/>
</dbReference>
<dbReference type="GO" id="GO:0016788">
    <property type="term" value="F:hydrolase activity, acting on ester bonds"/>
    <property type="evidence" value="ECO:0007669"/>
    <property type="project" value="UniProtKB-ARBA"/>
</dbReference>
<protein>
    <submittedName>
        <fullName evidence="2">DUF459 domain-containing protein</fullName>
    </submittedName>
</protein>
<evidence type="ECO:0000313" key="2">
    <source>
        <dbReference type="EMBL" id="MYL83907.1"/>
    </source>
</evidence>
<dbReference type="InterPro" id="IPR007407">
    <property type="entry name" value="DUF459"/>
</dbReference>
<accession>A0A7C9IT01</accession>
<evidence type="ECO:0000313" key="3">
    <source>
        <dbReference type="Proteomes" id="UP000482487"/>
    </source>
</evidence>
<organism evidence="2 3">
    <name type="scientific">Solidesulfovibrio aerotolerans</name>
    <dbReference type="NCBI Taxonomy" id="295255"/>
    <lineage>
        <taxon>Bacteria</taxon>
        <taxon>Pseudomonadati</taxon>
        <taxon>Thermodesulfobacteriota</taxon>
        <taxon>Desulfovibrionia</taxon>
        <taxon>Desulfovibrionales</taxon>
        <taxon>Desulfovibrionaceae</taxon>
        <taxon>Solidesulfovibrio</taxon>
    </lineage>
</organism>
<gene>
    <name evidence="2" type="ORF">GTA51_12285</name>
</gene>
<reference evidence="2 3" key="1">
    <citation type="submission" date="2020-01" db="EMBL/GenBank/DDBJ databases">
        <title>Genome sequence of Desulfovibrio aerotolerans DSM 16695(T).</title>
        <authorList>
            <person name="Karnachuk O."/>
            <person name="Avakyan M."/>
            <person name="Mardanov A."/>
            <person name="Kadnikov V."/>
            <person name="Ravin N."/>
        </authorList>
    </citation>
    <scope>NUCLEOTIDE SEQUENCE [LARGE SCALE GENOMIC DNA]</scope>
    <source>
        <strain evidence="2 3">DSM 16695</strain>
    </source>
</reference>
<dbReference type="Gene3D" id="3.40.50.1110">
    <property type="entry name" value="SGNH hydrolase"/>
    <property type="match status" value="1"/>
</dbReference>
<dbReference type="EMBL" id="WVUD01000021">
    <property type="protein sequence ID" value="MYL83907.1"/>
    <property type="molecule type" value="Genomic_DNA"/>
</dbReference>
<name>A0A7C9IT01_9BACT</name>
<dbReference type="InterPro" id="IPR036514">
    <property type="entry name" value="SGNH_hydro_sf"/>
</dbReference>